<organism evidence="1 2">
    <name type="scientific">Pyrenophora tritici-repentis</name>
    <dbReference type="NCBI Taxonomy" id="45151"/>
    <lineage>
        <taxon>Eukaryota</taxon>
        <taxon>Fungi</taxon>
        <taxon>Dikarya</taxon>
        <taxon>Ascomycota</taxon>
        <taxon>Pezizomycotina</taxon>
        <taxon>Dothideomycetes</taxon>
        <taxon>Pleosporomycetidae</taxon>
        <taxon>Pleosporales</taxon>
        <taxon>Pleosporineae</taxon>
        <taxon>Pleosporaceae</taxon>
        <taxon>Pyrenophora</taxon>
    </lineage>
</organism>
<sequence>MDRVQSGDADRAVSSLTLLHHIRWHLRSGYADSKFSFNSFRETDKKDSKSHHRIWAGEDIAARCTALRHLTLFVQNFNFIISCPHKDENPSAKLLSLISTDHIQRCYPLDALMHCPALRSFKLVAVGDHLIPDLECRECRGGSDPEAFFKPLVDWLKSELASKAPGVAFEVDYVRRVDTELFVGFKESV</sequence>
<dbReference type="AlphaFoldDB" id="A0A2W1EQA6"/>
<reference evidence="2" key="1">
    <citation type="journal article" date="2022" name="Microb. Genom.">
        <title>A global pangenome for the wheat fungal pathogen Pyrenophora tritici-repentis and prediction of effector protein structural homology.</title>
        <authorList>
            <person name="Moolhuijzen P.M."/>
            <person name="See P.T."/>
            <person name="Shi G."/>
            <person name="Powell H.R."/>
            <person name="Cockram J."/>
            <person name="Jorgensen L.N."/>
            <person name="Benslimane H."/>
            <person name="Strelkov S.E."/>
            <person name="Turner J."/>
            <person name="Liu Z."/>
            <person name="Moffat C.S."/>
        </authorList>
    </citation>
    <scope>NUCLEOTIDE SEQUENCE [LARGE SCALE GENOMIC DNA]</scope>
</reference>
<evidence type="ECO:0000313" key="1">
    <source>
        <dbReference type="EMBL" id="KAI1517863.1"/>
    </source>
</evidence>
<gene>
    <name evidence="1" type="ORF">Ptr86124_003164</name>
</gene>
<protein>
    <submittedName>
        <fullName evidence="1">Uncharacterized protein</fullName>
    </submittedName>
</protein>
<name>A0A2W1EQA6_9PLEO</name>
<dbReference type="EMBL" id="NRDI02000003">
    <property type="protein sequence ID" value="KAI1517863.1"/>
    <property type="molecule type" value="Genomic_DNA"/>
</dbReference>
<proteinExistence type="predicted"/>
<evidence type="ECO:0000313" key="2">
    <source>
        <dbReference type="Proteomes" id="UP000249757"/>
    </source>
</evidence>
<comment type="caution">
    <text evidence="1">The sequence shown here is derived from an EMBL/GenBank/DDBJ whole genome shotgun (WGS) entry which is preliminary data.</text>
</comment>
<keyword evidence="2" id="KW-1185">Reference proteome</keyword>
<dbReference type="Proteomes" id="UP000249757">
    <property type="component" value="Unassembled WGS sequence"/>
</dbReference>
<accession>A0A2W1EQA6</accession>